<evidence type="ECO:0000313" key="7">
    <source>
        <dbReference type="EMBL" id="CAE2294693.1"/>
    </source>
</evidence>
<dbReference type="InterPro" id="IPR000387">
    <property type="entry name" value="Tyr_Pase_dom"/>
</dbReference>
<keyword evidence="3" id="KW-0378">Hydrolase</keyword>
<dbReference type="GO" id="GO:0004725">
    <property type="term" value="F:protein tyrosine phosphatase activity"/>
    <property type="evidence" value="ECO:0007669"/>
    <property type="project" value="UniProtKB-EC"/>
</dbReference>
<dbReference type="FunFam" id="3.90.190.10:FF:000006">
    <property type="entry name" value="Dual specificity protein phosphatase CDC14B"/>
    <property type="match status" value="1"/>
</dbReference>
<dbReference type="Gene3D" id="3.90.190.10">
    <property type="entry name" value="Protein tyrosine phosphatase superfamily"/>
    <property type="match status" value="1"/>
</dbReference>
<proteinExistence type="inferred from homology"/>
<evidence type="ECO:0000256" key="3">
    <source>
        <dbReference type="ARBA" id="ARBA00022801"/>
    </source>
</evidence>
<sequence>MQIIVPNKLLLFKGPVEDIPEGSLWVDNHYVRMFHPRFYLEVFEEIRVKTVVRLNAPNYDPKFFEDADMEHVDLFCEDCSVPPTQVIFHFLQLLQRVDGMVAVHCDTGLGVAAMLVATYLISFHSFTAREAISWVRIMRPGSIIGMQQLYLEEKEKVWRDAGKRMQTRCAPDVTGIADLRIRKDDSWRRFAFTQAEFPAPSVILFNILLLPPLPPPDASQLLSFPMTLLMARCCPANNLLSPSFCSSLSPPHVLAGLQQQRRQA</sequence>
<dbReference type="AlphaFoldDB" id="A0A7S4KH03"/>
<dbReference type="PROSITE" id="PS50054">
    <property type="entry name" value="TYR_PHOSPHATASE_DUAL"/>
    <property type="match status" value="1"/>
</dbReference>
<dbReference type="InterPro" id="IPR050561">
    <property type="entry name" value="PTP"/>
</dbReference>
<keyword evidence="4" id="KW-0904">Protein phosphatase</keyword>
<evidence type="ECO:0000256" key="2">
    <source>
        <dbReference type="ARBA" id="ARBA00013064"/>
    </source>
</evidence>
<evidence type="ECO:0000256" key="4">
    <source>
        <dbReference type="ARBA" id="ARBA00022912"/>
    </source>
</evidence>
<organism evidence="7">
    <name type="scientific">Guillardia theta</name>
    <name type="common">Cryptophyte</name>
    <name type="synonym">Cryptomonas phi</name>
    <dbReference type="NCBI Taxonomy" id="55529"/>
    <lineage>
        <taxon>Eukaryota</taxon>
        <taxon>Cryptophyceae</taxon>
        <taxon>Pyrenomonadales</taxon>
        <taxon>Geminigeraceae</taxon>
        <taxon>Guillardia</taxon>
    </lineage>
</organism>
<gene>
    <name evidence="7" type="ORF">GTHE00462_LOCUS12791</name>
</gene>
<dbReference type="EMBL" id="HBKN01016339">
    <property type="protein sequence ID" value="CAE2294693.1"/>
    <property type="molecule type" value="Transcribed_RNA"/>
</dbReference>
<feature type="domain" description="Tyrosine specific protein phosphatases" evidence="6">
    <location>
        <begin position="88"/>
        <end position="150"/>
    </location>
</feature>
<dbReference type="PROSITE" id="PS50056">
    <property type="entry name" value="TYR_PHOSPHATASE_2"/>
    <property type="match status" value="1"/>
</dbReference>
<accession>A0A7S4KH03</accession>
<dbReference type="InterPro" id="IPR029021">
    <property type="entry name" value="Prot-tyrosine_phosphatase-like"/>
</dbReference>
<dbReference type="PANTHER" id="PTHR23339">
    <property type="entry name" value="TYROSINE SPECIFIC PROTEIN PHOSPHATASE AND DUAL SPECIFICITY PROTEIN PHOSPHATASE"/>
    <property type="match status" value="1"/>
</dbReference>
<protein>
    <recommendedName>
        <fullName evidence="2">protein-tyrosine-phosphatase</fullName>
        <ecNumber evidence="2">3.1.3.48</ecNumber>
    </recommendedName>
</protein>
<feature type="domain" description="Tyrosine-protein phosphatase" evidence="5">
    <location>
        <begin position="14"/>
        <end position="164"/>
    </location>
</feature>
<dbReference type="EC" id="3.1.3.48" evidence="2"/>
<comment type="similarity">
    <text evidence="1">Belongs to the protein-tyrosine phosphatase family. Non-receptor class CDC14 subfamily.</text>
</comment>
<evidence type="ECO:0000259" key="5">
    <source>
        <dbReference type="PROSITE" id="PS50054"/>
    </source>
</evidence>
<reference evidence="7" key="1">
    <citation type="submission" date="2021-01" db="EMBL/GenBank/DDBJ databases">
        <authorList>
            <person name="Corre E."/>
            <person name="Pelletier E."/>
            <person name="Niang G."/>
            <person name="Scheremetjew M."/>
            <person name="Finn R."/>
            <person name="Kale V."/>
            <person name="Holt S."/>
            <person name="Cochrane G."/>
            <person name="Meng A."/>
            <person name="Brown T."/>
            <person name="Cohen L."/>
        </authorList>
    </citation>
    <scope>NUCLEOTIDE SEQUENCE</scope>
    <source>
        <strain evidence="7">CCMP 2712</strain>
    </source>
</reference>
<dbReference type="SUPFAM" id="SSF52799">
    <property type="entry name" value="(Phosphotyrosine protein) phosphatases II"/>
    <property type="match status" value="1"/>
</dbReference>
<evidence type="ECO:0000259" key="6">
    <source>
        <dbReference type="PROSITE" id="PS50056"/>
    </source>
</evidence>
<dbReference type="Pfam" id="PF22784">
    <property type="entry name" value="PTP-SAK"/>
    <property type="match status" value="1"/>
</dbReference>
<name>A0A7S4KH03_GUITH</name>
<dbReference type="InterPro" id="IPR057023">
    <property type="entry name" value="PTP-SAK"/>
</dbReference>
<dbReference type="InterPro" id="IPR020422">
    <property type="entry name" value="TYR_PHOSPHATASE_DUAL_dom"/>
</dbReference>
<evidence type="ECO:0000256" key="1">
    <source>
        <dbReference type="ARBA" id="ARBA00007315"/>
    </source>
</evidence>